<dbReference type="InterPro" id="IPR013325">
    <property type="entry name" value="RNA_pol_sigma_r2"/>
</dbReference>
<keyword evidence="3" id="KW-0731">Sigma factor</keyword>
<dbReference type="PANTHER" id="PTHR43133">
    <property type="entry name" value="RNA POLYMERASE ECF-TYPE SIGMA FACTO"/>
    <property type="match status" value="1"/>
</dbReference>
<evidence type="ECO:0000313" key="8">
    <source>
        <dbReference type="EMBL" id="HIQ60233.1"/>
    </source>
</evidence>
<dbReference type="SUPFAM" id="SSF88659">
    <property type="entry name" value="Sigma3 and sigma4 domains of RNA polymerase sigma factors"/>
    <property type="match status" value="1"/>
</dbReference>
<dbReference type="Pfam" id="PF08281">
    <property type="entry name" value="Sigma70_r4_2"/>
    <property type="match status" value="1"/>
</dbReference>
<keyword evidence="2" id="KW-0805">Transcription regulation</keyword>
<reference evidence="8" key="2">
    <citation type="journal article" date="2021" name="PeerJ">
        <title>Extensive microbial diversity within the chicken gut microbiome revealed by metagenomics and culture.</title>
        <authorList>
            <person name="Gilroy R."/>
            <person name="Ravi A."/>
            <person name="Getino M."/>
            <person name="Pursley I."/>
            <person name="Horton D.L."/>
            <person name="Alikhan N.F."/>
            <person name="Baker D."/>
            <person name="Gharbi K."/>
            <person name="Hall N."/>
            <person name="Watson M."/>
            <person name="Adriaenssens E.M."/>
            <person name="Foster-Nyarko E."/>
            <person name="Jarju S."/>
            <person name="Secka A."/>
            <person name="Antonio M."/>
            <person name="Oren A."/>
            <person name="Chaudhuri R.R."/>
            <person name="La Ragione R."/>
            <person name="Hildebrand F."/>
            <person name="Pallen M.J."/>
        </authorList>
    </citation>
    <scope>NUCLEOTIDE SEQUENCE</scope>
    <source>
        <strain evidence="8">ChiGjej2B2-12916</strain>
    </source>
</reference>
<dbReference type="EMBL" id="DVFO01000010">
    <property type="protein sequence ID" value="HIQ60233.1"/>
    <property type="molecule type" value="Genomic_DNA"/>
</dbReference>
<name>A0A9D0YQS2_9FIRM</name>
<keyword evidence="5" id="KW-0804">Transcription</keyword>
<dbReference type="InterPro" id="IPR039425">
    <property type="entry name" value="RNA_pol_sigma-70-like"/>
</dbReference>
<dbReference type="InterPro" id="IPR036388">
    <property type="entry name" value="WH-like_DNA-bd_sf"/>
</dbReference>
<sequence>MTEFEEIYRAYFNDVYRYLLRLSGDPHVAEELTSQTFFKAMQGIQSFRGDCEVRVWLCQIGKNCYLTYVKGQNRTHPLDEAQLLELSEGGDSPEQLCERRDQAMRIRKVLHQLPEPYKEVFLWRVFAELSFKEIGQMFGKTHNWACVTYHRAKAMVRQRLEENET</sequence>
<evidence type="ECO:0000256" key="1">
    <source>
        <dbReference type="ARBA" id="ARBA00010641"/>
    </source>
</evidence>
<organism evidence="8 9">
    <name type="scientific">Candidatus Enterenecus faecium</name>
    <dbReference type="NCBI Taxonomy" id="2840780"/>
    <lineage>
        <taxon>Bacteria</taxon>
        <taxon>Bacillati</taxon>
        <taxon>Bacillota</taxon>
        <taxon>Clostridia</taxon>
        <taxon>Eubacteriales</taxon>
        <taxon>Candidatus Enterenecus</taxon>
    </lineage>
</organism>
<evidence type="ECO:0000313" key="9">
    <source>
        <dbReference type="Proteomes" id="UP000886879"/>
    </source>
</evidence>
<evidence type="ECO:0000256" key="3">
    <source>
        <dbReference type="ARBA" id="ARBA00023082"/>
    </source>
</evidence>
<dbReference type="Pfam" id="PF04542">
    <property type="entry name" value="Sigma70_r2"/>
    <property type="match status" value="1"/>
</dbReference>
<comment type="similarity">
    <text evidence="1">Belongs to the sigma-70 factor family. ECF subfamily.</text>
</comment>
<gene>
    <name evidence="8" type="ORF">IAD31_01330</name>
</gene>
<evidence type="ECO:0000259" key="7">
    <source>
        <dbReference type="Pfam" id="PF08281"/>
    </source>
</evidence>
<accession>A0A9D0YQS2</accession>
<evidence type="ECO:0000256" key="4">
    <source>
        <dbReference type="ARBA" id="ARBA00023125"/>
    </source>
</evidence>
<dbReference type="InterPro" id="IPR013249">
    <property type="entry name" value="RNA_pol_sigma70_r4_t2"/>
</dbReference>
<proteinExistence type="inferred from homology"/>
<dbReference type="GO" id="GO:0003677">
    <property type="term" value="F:DNA binding"/>
    <property type="evidence" value="ECO:0007669"/>
    <property type="project" value="UniProtKB-KW"/>
</dbReference>
<dbReference type="Gene3D" id="1.10.1740.10">
    <property type="match status" value="1"/>
</dbReference>
<comment type="caution">
    <text evidence="8">The sequence shown here is derived from an EMBL/GenBank/DDBJ whole genome shotgun (WGS) entry which is preliminary data.</text>
</comment>
<evidence type="ECO:0000256" key="5">
    <source>
        <dbReference type="ARBA" id="ARBA00023163"/>
    </source>
</evidence>
<evidence type="ECO:0000259" key="6">
    <source>
        <dbReference type="Pfam" id="PF04542"/>
    </source>
</evidence>
<keyword evidence="4" id="KW-0238">DNA-binding</keyword>
<feature type="domain" description="RNA polymerase sigma factor 70 region 4 type 2" evidence="7">
    <location>
        <begin position="104"/>
        <end position="153"/>
    </location>
</feature>
<dbReference type="InterPro" id="IPR007627">
    <property type="entry name" value="RNA_pol_sigma70_r2"/>
</dbReference>
<dbReference type="Gene3D" id="1.10.10.10">
    <property type="entry name" value="Winged helix-like DNA-binding domain superfamily/Winged helix DNA-binding domain"/>
    <property type="match status" value="1"/>
</dbReference>
<feature type="domain" description="RNA polymerase sigma-70 region 2" evidence="6">
    <location>
        <begin position="7"/>
        <end position="75"/>
    </location>
</feature>
<dbReference type="PANTHER" id="PTHR43133:SF52">
    <property type="entry name" value="ECF RNA POLYMERASE SIGMA FACTOR SIGL"/>
    <property type="match status" value="1"/>
</dbReference>
<dbReference type="NCBIfam" id="TIGR02937">
    <property type="entry name" value="sigma70-ECF"/>
    <property type="match status" value="1"/>
</dbReference>
<dbReference type="InterPro" id="IPR013324">
    <property type="entry name" value="RNA_pol_sigma_r3/r4-like"/>
</dbReference>
<dbReference type="Proteomes" id="UP000886879">
    <property type="component" value="Unassembled WGS sequence"/>
</dbReference>
<dbReference type="GO" id="GO:0016987">
    <property type="term" value="F:sigma factor activity"/>
    <property type="evidence" value="ECO:0007669"/>
    <property type="project" value="UniProtKB-KW"/>
</dbReference>
<evidence type="ECO:0000256" key="2">
    <source>
        <dbReference type="ARBA" id="ARBA00023015"/>
    </source>
</evidence>
<dbReference type="GO" id="GO:0006352">
    <property type="term" value="P:DNA-templated transcription initiation"/>
    <property type="evidence" value="ECO:0007669"/>
    <property type="project" value="InterPro"/>
</dbReference>
<dbReference type="SUPFAM" id="SSF88946">
    <property type="entry name" value="Sigma2 domain of RNA polymerase sigma factors"/>
    <property type="match status" value="1"/>
</dbReference>
<dbReference type="InterPro" id="IPR014284">
    <property type="entry name" value="RNA_pol_sigma-70_dom"/>
</dbReference>
<dbReference type="AlphaFoldDB" id="A0A9D0YQS2"/>
<reference evidence="8" key="1">
    <citation type="submission" date="2020-10" db="EMBL/GenBank/DDBJ databases">
        <authorList>
            <person name="Gilroy R."/>
        </authorList>
    </citation>
    <scope>NUCLEOTIDE SEQUENCE</scope>
    <source>
        <strain evidence="8">ChiGjej2B2-12916</strain>
    </source>
</reference>
<protein>
    <submittedName>
        <fullName evidence="8">Sigma-70 family RNA polymerase sigma factor</fullName>
    </submittedName>
</protein>